<dbReference type="Proteomes" id="UP001150603">
    <property type="component" value="Unassembled WGS sequence"/>
</dbReference>
<reference evidence="1" key="1">
    <citation type="submission" date="2022-07" db="EMBL/GenBank/DDBJ databases">
        <title>Phylogenomic reconstructions and comparative analyses of Kickxellomycotina fungi.</title>
        <authorList>
            <person name="Reynolds N.K."/>
            <person name="Stajich J.E."/>
            <person name="Barry K."/>
            <person name="Grigoriev I.V."/>
            <person name="Crous P."/>
            <person name="Smith M.E."/>
        </authorList>
    </citation>
    <scope>NUCLEOTIDE SEQUENCE</scope>
    <source>
        <strain evidence="1">NRRL 5244</strain>
    </source>
</reference>
<organism evidence="1 2">
    <name type="scientific">Linderina macrospora</name>
    <dbReference type="NCBI Taxonomy" id="4868"/>
    <lineage>
        <taxon>Eukaryota</taxon>
        <taxon>Fungi</taxon>
        <taxon>Fungi incertae sedis</taxon>
        <taxon>Zoopagomycota</taxon>
        <taxon>Kickxellomycotina</taxon>
        <taxon>Kickxellomycetes</taxon>
        <taxon>Kickxellales</taxon>
        <taxon>Kickxellaceae</taxon>
        <taxon>Linderina</taxon>
    </lineage>
</organism>
<name>A0ACC1JB12_9FUNG</name>
<evidence type="ECO:0000313" key="2">
    <source>
        <dbReference type="Proteomes" id="UP001150603"/>
    </source>
</evidence>
<accession>A0ACC1JB12</accession>
<protein>
    <submittedName>
        <fullName evidence="1">Uncharacterized protein</fullName>
    </submittedName>
</protein>
<gene>
    <name evidence="1" type="ORF">FBU59_002476</name>
</gene>
<proteinExistence type="predicted"/>
<sequence>MVGYESSSIQHKSVGPLVQALFHMKPIHKAVARFYKIYSKLPRDPTDGSIVAKYKTRAKFMNELSWQFNRMEKQKMPVNLVHLCEILGSSINTALCMDIGRHLGVLIEIFSTFLPRLSAAFTGDQVVVTTEDVGFRKPGVLSRKKGPARKAKQVKFTYIDLDAEEHRNVDQALCKYTSERSSYMVNSDLFPTQPYVKAITKVHFFQLPLIMVLNVQRFPDRGYPDIGGWKTKTFEFKETIDMEQYLGCYIGDRSAKTLYSLYAIFLCRGRCPHQVYSCILQIGRDNWLYFEDELVFPMSRSQVFDEYNVEQLQSFEPEAQRQRDIWAAKRFSSVCMLMYVRNDLFEKSFS</sequence>
<comment type="caution">
    <text evidence="1">The sequence shown here is derived from an EMBL/GenBank/DDBJ whole genome shotgun (WGS) entry which is preliminary data.</text>
</comment>
<keyword evidence="2" id="KW-1185">Reference proteome</keyword>
<evidence type="ECO:0000313" key="1">
    <source>
        <dbReference type="EMBL" id="KAJ1944888.1"/>
    </source>
</evidence>
<dbReference type="EMBL" id="JANBPW010001356">
    <property type="protein sequence ID" value="KAJ1944888.1"/>
    <property type="molecule type" value="Genomic_DNA"/>
</dbReference>